<feature type="coiled-coil region" evidence="14">
    <location>
        <begin position="254"/>
        <end position="288"/>
    </location>
</feature>
<evidence type="ECO:0000256" key="6">
    <source>
        <dbReference type="ARBA" id="ARBA00022692"/>
    </source>
</evidence>
<evidence type="ECO:0000256" key="14">
    <source>
        <dbReference type="SAM" id="Coils"/>
    </source>
</evidence>
<dbReference type="InterPro" id="IPR025669">
    <property type="entry name" value="AAA_dom"/>
</dbReference>
<evidence type="ECO:0000256" key="4">
    <source>
        <dbReference type="ARBA" id="ARBA00022519"/>
    </source>
</evidence>
<evidence type="ECO:0000256" key="7">
    <source>
        <dbReference type="ARBA" id="ARBA00022741"/>
    </source>
</evidence>
<proteinExistence type="inferred from homology"/>
<evidence type="ECO:0000256" key="5">
    <source>
        <dbReference type="ARBA" id="ARBA00022679"/>
    </source>
</evidence>
<feature type="compositionally biased region" description="Basic and acidic residues" evidence="15">
    <location>
        <begin position="1"/>
        <end position="12"/>
    </location>
</feature>
<comment type="catalytic activity">
    <reaction evidence="13">
        <text>L-tyrosyl-[protein] + ATP = O-phospho-L-tyrosyl-[protein] + ADP + H(+)</text>
        <dbReference type="Rhea" id="RHEA:10596"/>
        <dbReference type="Rhea" id="RHEA-COMP:10136"/>
        <dbReference type="Rhea" id="RHEA-COMP:20101"/>
        <dbReference type="ChEBI" id="CHEBI:15378"/>
        <dbReference type="ChEBI" id="CHEBI:30616"/>
        <dbReference type="ChEBI" id="CHEBI:46858"/>
        <dbReference type="ChEBI" id="CHEBI:61978"/>
        <dbReference type="ChEBI" id="CHEBI:456216"/>
    </reaction>
</comment>
<evidence type="ECO:0000256" key="2">
    <source>
        <dbReference type="ARBA" id="ARBA00008883"/>
    </source>
</evidence>
<evidence type="ECO:0000256" key="15">
    <source>
        <dbReference type="SAM" id="MobiDB-lite"/>
    </source>
</evidence>
<evidence type="ECO:0000313" key="21">
    <source>
        <dbReference type="Proteomes" id="UP000182229"/>
    </source>
</evidence>
<evidence type="ECO:0000256" key="8">
    <source>
        <dbReference type="ARBA" id="ARBA00022777"/>
    </source>
</evidence>
<evidence type="ECO:0000256" key="11">
    <source>
        <dbReference type="ARBA" id="ARBA00023136"/>
    </source>
</evidence>
<feature type="domain" description="Tyrosine-protein kinase G-rich" evidence="19">
    <location>
        <begin position="371"/>
        <end position="447"/>
    </location>
</feature>
<dbReference type="FunFam" id="3.40.50.300:FF:000527">
    <property type="entry name" value="Tyrosine-protein kinase etk"/>
    <property type="match status" value="1"/>
</dbReference>
<dbReference type="Pfam" id="PF23607">
    <property type="entry name" value="WZC_N"/>
    <property type="match status" value="1"/>
</dbReference>
<reference evidence="21" key="1">
    <citation type="submission" date="2016-11" db="EMBL/GenBank/DDBJ databases">
        <authorList>
            <person name="Shukria A."/>
            <person name="Stevens D.C."/>
        </authorList>
    </citation>
    <scope>NUCLEOTIDE SEQUENCE [LARGE SCALE GENOMIC DNA]</scope>
    <source>
        <strain evidence="21">Cbfe23</strain>
    </source>
</reference>
<keyword evidence="7" id="KW-0547">Nucleotide-binding</keyword>
<accession>A0A1L9BA80</accession>
<comment type="similarity">
    <text evidence="2">Belongs to the etk/wzc family.</text>
</comment>
<dbReference type="InterPro" id="IPR003856">
    <property type="entry name" value="LPS_length_determ_N"/>
</dbReference>
<dbReference type="EMBL" id="MPIN01000004">
    <property type="protein sequence ID" value="OJH39164.1"/>
    <property type="molecule type" value="Genomic_DNA"/>
</dbReference>
<keyword evidence="8 20" id="KW-0418">Kinase</keyword>
<dbReference type="Proteomes" id="UP000182229">
    <property type="component" value="Unassembled WGS sequence"/>
</dbReference>
<keyword evidence="4" id="KW-0997">Cell inner membrane</keyword>
<dbReference type="RefSeq" id="WP_071899334.1">
    <property type="nucleotide sequence ID" value="NZ_MPIN01000004.1"/>
</dbReference>
<keyword evidence="11 16" id="KW-0472">Membrane</keyword>
<dbReference type="SUPFAM" id="SSF52540">
    <property type="entry name" value="P-loop containing nucleoside triphosphate hydrolases"/>
    <property type="match status" value="1"/>
</dbReference>
<keyword evidence="12" id="KW-0829">Tyrosine-protein kinase</keyword>
<keyword evidence="10 16" id="KW-1133">Transmembrane helix</keyword>
<feature type="domain" description="AAA" evidence="18">
    <location>
        <begin position="513"/>
        <end position="635"/>
    </location>
</feature>
<evidence type="ECO:0000256" key="12">
    <source>
        <dbReference type="ARBA" id="ARBA00023137"/>
    </source>
</evidence>
<dbReference type="PANTHER" id="PTHR32309:SF32">
    <property type="entry name" value="TYROSINE-PROTEIN KINASE ETK-RELATED"/>
    <property type="match status" value="1"/>
</dbReference>
<dbReference type="Pfam" id="PF02706">
    <property type="entry name" value="Wzz"/>
    <property type="match status" value="1"/>
</dbReference>
<feature type="domain" description="Polysaccharide chain length determinant N-terminal" evidence="17">
    <location>
        <begin position="20"/>
        <end position="109"/>
    </location>
</feature>
<dbReference type="InterPro" id="IPR032807">
    <property type="entry name" value="GNVR"/>
</dbReference>
<dbReference type="PANTHER" id="PTHR32309">
    <property type="entry name" value="TYROSINE-PROTEIN KINASE"/>
    <property type="match status" value="1"/>
</dbReference>
<evidence type="ECO:0000259" key="18">
    <source>
        <dbReference type="Pfam" id="PF13614"/>
    </source>
</evidence>
<dbReference type="InterPro" id="IPR005702">
    <property type="entry name" value="Wzc-like_C"/>
</dbReference>
<keyword evidence="6 16" id="KW-0812">Transmembrane</keyword>
<dbReference type="Gene3D" id="3.40.50.300">
    <property type="entry name" value="P-loop containing nucleotide triphosphate hydrolases"/>
    <property type="match status" value="1"/>
</dbReference>
<sequence length="704" mass="75420">MTSVPSREDPARSNHGAPEDELDLRSHLGILLESRGSILATLLLTLVAGSLYLLVAPPVYRANVVLQIDKKGSRLGELDALLAELSGEVSTEIEIISSRTLLGKVVDELQLDVEAGPRRFPFTSDAGRLQVKQLSVPPELEELPLTLVAGEAGAYTLLDPDSEPLLDGRAGEPAATPPDSLCQVELLVSELDAGPGTRFQVTRRSRIEVVEELQRTLRLSEKGTNTGVLSVALEGEDPAKLSATLGAIARHYVRQNVERRSEEVERTLAFLDTQLPGLRQELERAEGALSAHRAGSGIVDLGREAQAILDRSVDIEKSISALVLERSELRQRFTGKHPVLVTTRQKLARLQADRAAINAQLKGLPSAELKSTQLMRDVTVATELYLQLNNKAQEYRVLKSSIAGNARILDEPVVSRLPVRPSKPGVIALSLVLGLTLGVAHAFARQALRKGVSDPAMVEAQLGVPIHATLPLASNREALAILAQTHPRHPVTESLRGLRTRIQLALRDSPNNVIALTGPSPGVGTSFVALNLAWVLADSGKRVLLVDANLRGGTLHRGFRAEPARGLSEVLGGTASLEEVVRRLPGQSLSWLSTGALPPNPAELLQSDAFTALVARMSAGYDLVLLDTPPILAVTDAALVGRHAGMNLAVVRAGVHPMKEISAALHRLEQDGVLVRGIILNGVPRSSAGRVVSGIYQYDYPTTG</sequence>
<keyword evidence="5" id="KW-0808">Transferase</keyword>
<dbReference type="STRING" id="83449.BON30_16640"/>
<gene>
    <name evidence="20" type="ORF">BON30_16640</name>
</gene>
<dbReference type="GO" id="GO:0005886">
    <property type="term" value="C:plasma membrane"/>
    <property type="evidence" value="ECO:0007669"/>
    <property type="project" value="UniProtKB-SubCell"/>
</dbReference>
<dbReference type="GO" id="GO:0005524">
    <property type="term" value="F:ATP binding"/>
    <property type="evidence" value="ECO:0007669"/>
    <property type="project" value="UniProtKB-KW"/>
</dbReference>
<evidence type="ECO:0000256" key="13">
    <source>
        <dbReference type="ARBA" id="ARBA00053015"/>
    </source>
</evidence>
<reference evidence="20 21" key="2">
    <citation type="submission" date="2016-12" db="EMBL/GenBank/DDBJ databases">
        <title>Draft Genome Sequence of Cystobacter ferrugineus Strain Cbfe23.</title>
        <authorList>
            <person name="Akbar S."/>
            <person name="Dowd S.E."/>
            <person name="Stevens D.C."/>
        </authorList>
    </citation>
    <scope>NUCLEOTIDE SEQUENCE [LARGE SCALE GENOMIC DNA]</scope>
    <source>
        <strain evidence="20 21">Cbfe23</strain>
    </source>
</reference>
<evidence type="ECO:0000256" key="1">
    <source>
        <dbReference type="ARBA" id="ARBA00004429"/>
    </source>
</evidence>
<keyword evidence="3" id="KW-1003">Cell membrane</keyword>
<comment type="subcellular location">
    <subcellularLocation>
        <location evidence="1">Cell inner membrane</location>
        <topology evidence="1">Multi-pass membrane protein</topology>
    </subcellularLocation>
</comment>
<evidence type="ECO:0000259" key="17">
    <source>
        <dbReference type="Pfam" id="PF02706"/>
    </source>
</evidence>
<keyword evidence="14" id="KW-0175">Coiled coil</keyword>
<dbReference type="OrthoDB" id="9812433at2"/>
<organism evidence="20 21">
    <name type="scientific">Cystobacter ferrugineus</name>
    <dbReference type="NCBI Taxonomy" id="83449"/>
    <lineage>
        <taxon>Bacteria</taxon>
        <taxon>Pseudomonadati</taxon>
        <taxon>Myxococcota</taxon>
        <taxon>Myxococcia</taxon>
        <taxon>Myxococcales</taxon>
        <taxon>Cystobacterineae</taxon>
        <taxon>Archangiaceae</taxon>
        <taxon>Cystobacter</taxon>
    </lineage>
</organism>
<dbReference type="AlphaFoldDB" id="A0A1L9BA80"/>
<dbReference type="InterPro" id="IPR027417">
    <property type="entry name" value="P-loop_NTPase"/>
</dbReference>
<keyword evidence="21" id="KW-1185">Reference proteome</keyword>
<protein>
    <submittedName>
        <fullName evidence="20">Tyrosine protein kinase</fullName>
    </submittedName>
</protein>
<name>A0A1L9BA80_9BACT</name>
<feature type="transmembrane region" description="Helical" evidence="16">
    <location>
        <begin position="38"/>
        <end position="60"/>
    </location>
</feature>
<evidence type="ECO:0000256" key="10">
    <source>
        <dbReference type="ARBA" id="ARBA00022989"/>
    </source>
</evidence>
<keyword evidence="9" id="KW-0067">ATP-binding</keyword>
<comment type="caution">
    <text evidence="20">The sequence shown here is derived from an EMBL/GenBank/DDBJ whole genome shotgun (WGS) entry which is preliminary data.</text>
</comment>
<dbReference type="Pfam" id="PF13807">
    <property type="entry name" value="GNVR"/>
    <property type="match status" value="1"/>
</dbReference>
<dbReference type="InterPro" id="IPR050445">
    <property type="entry name" value="Bact_polysacc_biosynth/exp"/>
</dbReference>
<dbReference type="GO" id="GO:0042802">
    <property type="term" value="F:identical protein binding"/>
    <property type="evidence" value="ECO:0007669"/>
    <property type="project" value="UniProtKB-ARBA"/>
</dbReference>
<dbReference type="Pfam" id="PF13614">
    <property type="entry name" value="AAA_31"/>
    <property type="match status" value="1"/>
</dbReference>
<evidence type="ECO:0000256" key="9">
    <source>
        <dbReference type="ARBA" id="ARBA00022840"/>
    </source>
</evidence>
<dbReference type="CDD" id="cd05387">
    <property type="entry name" value="BY-kinase"/>
    <property type="match status" value="1"/>
</dbReference>
<evidence type="ECO:0000259" key="19">
    <source>
        <dbReference type="Pfam" id="PF13807"/>
    </source>
</evidence>
<feature type="region of interest" description="Disordered" evidence="15">
    <location>
        <begin position="1"/>
        <end position="20"/>
    </location>
</feature>
<dbReference type="NCBIfam" id="TIGR01007">
    <property type="entry name" value="eps_fam"/>
    <property type="match status" value="1"/>
</dbReference>
<evidence type="ECO:0000313" key="20">
    <source>
        <dbReference type="EMBL" id="OJH39164.1"/>
    </source>
</evidence>
<dbReference type="GO" id="GO:0004713">
    <property type="term" value="F:protein tyrosine kinase activity"/>
    <property type="evidence" value="ECO:0007669"/>
    <property type="project" value="UniProtKB-KW"/>
</dbReference>
<evidence type="ECO:0000256" key="3">
    <source>
        <dbReference type="ARBA" id="ARBA00022475"/>
    </source>
</evidence>
<evidence type="ECO:0000256" key="16">
    <source>
        <dbReference type="SAM" id="Phobius"/>
    </source>
</evidence>